<dbReference type="EC" id="2.7.7.65" evidence="3"/>
<organism evidence="3 4">
    <name type="scientific">Rhodanobacter ginsengisoli</name>
    <dbReference type="NCBI Taxonomy" id="418646"/>
    <lineage>
        <taxon>Bacteria</taxon>
        <taxon>Pseudomonadati</taxon>
        <taxon>Pseudomonadota</taxon>
        <taxon>Gammaproteobacteria</taxon>
        <taxon>Lysobacterales</taxon>
        <taxon>Rhodanobacteraceae</taxon>
        <taxon>Rhodanobacter</taxon>
    </lineage>
</organism>
<keyword evidence="3" id="KW-0548">Nucleotidyltransferase</keyword>
<accession>A0ABW0QNP0</accession>
<dbReference type="Pfam" id="PF00990">
    <property type="entry name" value="GGDEF"/>
    <property type="match status" value="1"/>
</dbReference>
<evidence type="ECO:0000259" key="1">
    <source>
        <dbReference type="PROSITE" id="PS50883"/>
    </source>
</evidence>
<evidence type="ECO:0000313" key="4">
    <source>
        <dbReference type="Proteomes" id="UP001596114"/>
    </source>
</evidence>
<dbReference type="CDD" id="cd01948">
    <property type="entry name" value="EAL"/>
    <property type="match status" value="1"/>
</dbReference>
<keyword evidence="4" id="KW-1185">Reference proteome</keyword>
<dbReference type="InterPro" id="IPR052155">
    <property type="entry name" value="Biofilm_reg_signaling"/>
</dbReference>
<dbReference type="CDD" id="cd01949">
    <property type="entry name" value="GGDEF"/>
    <property type="match status" value="1"/>
</dbReference>
<dbReference type="SUPFAM" id="SSF55781">
    <property type="entry name" value="GAF domain-like"/>
    <property type="match status" value="3"/>
</dbReference>
<dbReference type="PANTHER" id="PTHR44757:SF2">
    <property type="entry name" value="BIOFILM ARCHITECTURE MAINTENANCE PROTEIN MBAA"/>
    <property type="match status" value="1"/>
</dbReference>
<dbReference type="Gene3D" id="3.30.450.40">
    <property type="match status" value="2"/>
</dbReference>
<dbReference type="GO" id="GO:0052621">
    <property type="term" value="F:diguanylate cyclase activity"/>
    <property type="evidence" value="ECO:0007669"/>
    <property type="project" value="UniProtKB-EC"/>
</dbReference>
<keyword evidence="3" id="KW-0808">Transferase</keyword>
<gene>
    <name evidence="3" type="ORF">ACFPPA_11770</name>
</gene>
<dbReference type="PROSITE" id="PS50883">
    <property type="entry name" value="EAL"/>
    <property type="match status" value="1"/>
</dbReference>
<dbReference type="SMART" id="SM00052">
    <property type="entry name" value="EAL"/>
    <property type="match status" value="1"/>
</dbReference>
<dbReference type="InterPro" id="IPR043128">
    <property type="entry name" value="Rev_trsase/Diguanyl_cyclase"/>
</dbReference>
<dbReference type="SMART" id="SM00267">
    <property type="entry name" value="GGDEF"/>
    <property type="match status" value="1"/>
</dbReference>
<reference evidence="4" key="1">
    <citation type="journal article" date="2019" name="Int. J. Syst. Evol. Microbiol.">
        <title>The Global Catalogue of Microorganisms (GCM) 10K type strain sequencing project: providing services to taxonomists for standard genome sequencing and annotation.</title>
        <authorList>
            <consortium name="The Broad Institute Genomics Platform"/>
            <consortium name="The Broad Institute Genome Sequencing Center for Infectious Disease"/>
            <person name="Wu L."/>
            <person name="Ma J."/>
        </authorList>
    </citation>
    <scope>NUCLEOTIDE SEQUENCE [LARGE SCALE GENOMIC DNA]</scope>
    <source>
        <strain evidence="4">CGMCC 1.16619</strain>
    </source>
</reference>
<dbReference type="InterPro" id="IPR001633">
    <property type="entry name" value="EAL_dom"/>
</dbReference>
<feature type="domain" description="EAL" evidence="1">
    <location>
        <begin position="887"/>
        <end position="1143"/>
    </location>
</feature>
<comment type="caution">
    <text evidence="3">The sequence shown here is derived from an EMBL/GenBank/DDBJ whole genome shotgun (WGS) entry which is preliminary data.</text>
</comment>
<sequence length="1252" mass="137238">MEGQEWPRSELREHFYESVAETLTLLHAAPGYDRRLALVEVARILAITMDLPLVWIGRREPGRSRLELTAAGPAADYASSLRVSDDAREPGGRGPVGIVLREGRARVATLDSPEFAPWREAALRHGLGSCIAAASGTSDGGQLVLVAYSHMDGPALTDELLDWAQRLVDELARFWDDQALVERNLRLSRYRDAQRTIQRAMLDQPDPDAVFFTLAHALVDVAGAVAVDVYVAEGTVLRRVALAGPMAEAMRALPEPPIQPDAHSLSAPTLTFTQALPVVRVQPSGHPDEPEVWRTEPLTRVGAIGCWPVFSEPAEETTAIRTPAAVFLVATTEPDAFDADMHQLLEEIAEAAGLALRQHQQRHALYQEQERQTYLALHDALTDLPNRRALDYHLEHALARAQRHRSLVAVGLLDMDDFKPINDRYGHAAGDRVLVELATRLREALRSEDYVARLGGDEFVLVFEDLEHENDLEPLLDRVEQSLRRPMTMEGASFPLAASLGIALYSIHAHASGEQLLRRADQAMYQIKADKRQRSRWWAVALPSDAAEPAVEHAGASAMPPYGERAAARLAICLKAWQAEMPGVADSFYEGLLLKEGIARLLGAIPAADVDAFKHRLSQHLLILLDPHLEVAAHRSKAKRSGLFHAACGLEEVWLLEAIELLRDILATALGALAHGDRKALSIVLQRLGMERQWQLESMRELQRRRVALLARLNAIAWSAEGYLELIQGAVDILASHEEIMACAAGRPDESGYLTYEAVAGAAFAEYLRALVAGHARPIRVSQSGMEGDGPSGRAWRTARIHRCAHYGSDPAMLAWRDMAASLGVVSSVAIPLCPLPLQPAVVLTLYSPYAGGFHSEDQQAFVEQIKTVLDLALARLAPPRQGTELLPFFMRERWRALVATEAIEMHYQPVVRLTDGRVGELEALARLRDEDGVLLAPARFLPALGADDLIALFRQGLTQAMACRESLRQAGHTLDMSVNAPAAALEDSRYAETAATAIAASTCPAAALLFEILESPIGTEHSVLLAESGMQSLKALGVRLVEDDLGAGYSSLIRLRQWPFDRVKIDQAIVTQVRREPLSTLRFIRQLIRIGHDLGLEVVVEGLESPGLIEAASILAADFGQGYALARPMPPQAVPAWLIGFRPGWDKAHPRTCLGALAGELRWEEEFMTLPAEPAFWARHAQVDCVPGEYLRGDAGTFAALSASHHVMHKAAIGGPFDPDYRRERSTFLSLLTEQALVEENGDEGKSALRG</sequence>
<dbReference type="PANTHER" id="PTHR44757">
    <property type="entry name" value="DIGUANYLATE CYCLASE DGCP"/>
    <property type="match status" value="1"/>
</dbReference>
<dbReference type="PROSITE" id="PS50887">
    <property type="entry name" value="GGDEF"/>
    <property type="match status" value="1"/>
</dbReference>
<dbReference type="EMBL" id="JBHSNF010000002">
    <property type="protein sequence ID" value="MFC5526410.1"/>
    <property type="molecule type" value="Genomic_DNA"/>
</dbReference>
<protein>
    <submittedName>
        <fullName evidence="3">Diguanylate cyclase domain-containing protein</fullName>
        <ecNumber evidence="3">2.7.7.65</ecNumber>
    </submittedName>
</protein>
<dbReference type="Gene3D" id="3.30.70.270">
    <property type="match status" value="1"/>
</dbReference>
<dbReference type="Gene3D" id="3.20.20.450">
    <property type="entry name" value="EAL domain"/>
    <property type="match status" value="1"/>
</dbReference>
<dbReference type="InterPro" id="IPR035919">
    <property type="entry name" value="EAL_sf"/>
</dbReference>
<dbReference type="Proteomes" id="UP001596114">
    <property type="component" value="Unassembled WGS sequence"/>
</dbReference>
<dbReference type="InterPro" id="IPR000160">
    <property type="entry name" value="GGDEF_dom"/>
</dbReference>
<dbReference type="InterPro" id="IPR029016">
    <property type="entry name" value="GAF-like_dom_sf"/>
</dbReference>
<dbReference type="InterPro" id="IPR012292">
    <property type="entry name" value="Globin/Proto"/>
</dbReference>
<dbReference type="RefSeq" id="WP_377320054.1">
    <property type="nucleotide sequence ID" value="NZ_JBHSNF010000002.1"/>
</dbReference>
<dbReference type="InterPro" id="IPR029787">
    <property type="entry name" value="Nucleotide_cyclase"/>
</dbReference>
<proteinExistence type="predicted"/>
<dbReference type="SUPFAM" id="SSF141868">
    <property type="entry name" value="EAL domain-like"/>
    <property type="match status" value="1"/>
</dbReference>
<evidence type="ECO:0000313" key="3">
    <source>
        <dbReference type="EMBL" id="MFC5526410.1"/>
    </source>
</evidence>
<evidence type="ECO:0000259" key="2">
    <source>
        <dbReference type="PROSITE" id="PS50887"/>
    </source>
</evidence>
<name>A0ABW0QNP0_9GAMM</name>
<dbReference type="NCBIfam" id="TIGR00254">
    <property type="entry name" value="GGDEF"/>
    <property type="match status" value="1"/>
</dbReference>
<dbReference type="Gene3D" id="1.10.490.10">
    <property type="entry name" value="Globins"/>
    <property type="match status" value="1"/>
</dbReference>
<dbReference type="Pfam" id="PF00563">
    <property type="entry name" value="EAL"/>
    <property type="match status" value="1"/>
</dbReference>
<dbReference type="SUPFAM" id="SSF55073">
    <property type="entry name" value="Nucleotide cyclase"/>
    <property type="match status" value="1"/>
</dbReference>
<feature type="domain" description="GGDEF" evidence="2">
    <location>
        <begin position="406"/>
        <end position="540"/>
    </location>
</feature>